<feature type="chain" id="PRO_5016340528" description="beta-N-acetylhexosaminidase" evidence="6">
    <location>
        <begin position="21"/>
        <end position="371"/>
    </location>
</feature>
<keyword evidence="4 8" id="KW-0378">Hydrolase</keyword>
<evidence type="ECO:0000313" key="9">
    <source>
        <dbReference type="Proteomes" id="UP000246278"/>
    </source>
</evidence>
<evidence type="ECO:0000256" key="3">
    <source>
        <dbReference type="ARBA" id="ARBA00012663"/>
    </source>
</evidence>
<protein>
    <recommendedName>
        <fullName evidence="3">beta-N-acetylhexosaminidase</fullName>
        <ecNumber evidence="3">3.2.1.52</ecNumber>
    </recommendedName>
</protein>
<dbReference type="PANTHER" id="PTHR30480:SF13">
    <property type="entry name" value="BETA-HEXOSAMINIDASE"/>
    <property type="match status" value="1"/>
</dbReference>
<dbReference type="OrthoDB" id="9805821at2"/>
<comment type="catalytic activity">
    <reaction evidence="1">
        <text>Hydrolysis of terminal non-reducing N-acetyl-D-hexosamine residues in N-acetyl-beta-D-hexosaminides.</text>
        <dbReference type="EC" id="3.2.1.52"/>
    </reaction>
</comment>
<evidence type="ECO:0000256" key="6">
    <source>
        <dbReference type="SAM" id="SignalP"/>
    </source>
</evidence>
<comment type="caution">
    <text evidence="8">The sequence shown here is derived from an EMBL/GenBank/DDBJ whole genome shotgun (WGS) entry which is preliminary data.</text>
</comment>
<dbReference type="RefSeq" id="WP_110023011.1">
    <property type="nucleotide sequence ID" value="NZ_PDNZ01000003.1"/>
</dbReference>
<dbReference type="PANTHER" id="PTHR30480">
    <property type="entry name" value="BETA-HEXOSAMINIDASE-RELATED"/>
    <property type="match status" value="1"/>
</dbReference>
<evidence type="ECO:0000256" key="5">
    <source>
        <dbReference type="ARBA" id="ARBA00023295"/>
    </source>
</evidence>
<evidence type="ECO:0000256" key="2">
    <source>
        <dbReference type="ARBA" id="ARBA00005336"/>
    </source>
</evidence>
<dbReference type="GO" id="GO:0004563">
    <property type="term" value="F:beta-N-acetylhexosaminidase activity"/>
    <property type="evidence" value="ECO:0007669"/>
    <property type="project" value="UniProtKB-EC"/>
</dbReference>
<dbReference type="Proteomes" id="UP000246278">
    <property type="component" value="Unassembled WGS sequence"/>
</dbReference>
<dbReference type="Pfam" id="PF00933">
    <property type="entry name" value="Glyco_hydro_3"/>
    <property type="match status" value="1"/>
</dbReference>
<proteinExistence type="inferred from homology"/>
<comment type="similarity">
    <text evidence="2">Belongs to the glycosyl hydrolase 3 family.</text>
</comment>
<keyword evidence="5" id="KW-0326">Glycosidase</keyword>
<dbReference type="GO" id="GO:0005975">
    <property type="term" value="P:carbohydrate metabolic process"/>
    <property type="evidence" value="ECO:0007669"/>
    <property type="project" value="InterPro"/>
</dbReference>
<evidence type="ECO:0000256" key="1">
    <source>
        <dbReference type="ARBA" id="ARBA00001231"/>
    </source>
</evidence>
<reference evidence="9" key="1">
    <citation type="submission" date="2017-10" db="EMBL/GenBank/DDBJ databases">
        <authorList>
            <person name="Gaisin V.A."/>
            <person name="Rysina M.S."/>
            <person name="Grouzdev D.S."/>
        </authorList>
    </citation>
    <scope>NUCLEOTIDE SEQUENCE [LARGE SCALE GENOMIC DNA]</scope>
    <source>
        <strain evidence="9">V1</strain>
    </source>
</reference>
<feature type="signal peptide" evidence="6">
    <location>
        <begin position="1"/>
        <end position="20"/>
    </location>
</feature>
<evidence type="ECO:0000313" key="8">
    <source>
        <dbReference type="EMBL" id="PWW82534.1"/>
    </source>
</evidence>
<feature type="domain" description="Glycoside hydrolase family 3 N-terminal" evidence="7">
    <location>
        <begin position="27"/>
        <end position="362"/>
    </location>
</feature>
<gene>
    <name evidence="8" type="ORF">CR164_06000</name>
</gene>
<dbReference type="AlphaFoldDB" id="A0A317T7B1"/>
<dbReference type="EMBL" id="PDNZ01000003">
    <property type="protein sequence ID" value="PWW82534.1"/>
    <property type="molecule type" value="Genomic_DNA"/>
</dbReference>
<dbReference type="GO" id="GO:0009254">
    <property type="term" value="P:peptidoglycan turnover"/>
    <property type="evidence" value="ECO:0007669"/>
    <property type="project" value="TreeGrafter"/>
</dbReference>
<keyword evidence="6" id="KW-0732">Signal</keyword>
<dbReference type="SUPFAM" id="SSF51445">
    <property type="entry name" value="(Trans)glycosidases"/>
    <property type="match status" value="1"/>
</dbReference>
<evidence type="ECO:0000259" key="7">
    <source>
        <dbReference type="Pfam" id="PF00933"/>
    </source>
</evidence>
<accession>A0A317T7B1</accession>
<dbReference type="Gene3D" id="3.20.20.300">
    <property type="entry name" value="Glycoside hydrolase, family 3, N-terminal domain"/>
    <property type="match status" value="1"/>
</dbReference>
<dbReference type="EC" id="3.2.1.52" evidence="3"/>
<keyword evidence="9" id="KW-1185">Reference proteome</keyword>
<evidence type="ECO:0000256" key="4">
    <source>
        <dbReference type="ARBA" id="ARBA00022801"/>
    </source>
</evidence>
<organism evidence="8 9">
    <name type="scientific">Prosthecochloris marina</name>
    <dbReference type="NCBI Taxonomy" id="2017681"/>
    <lineage>
        <taxon>Bacteria</taxon>
        <taxon>Pseudomonadati</taxon>
        <taxon>Chlorobiota</taxon>
        <taxon>Chlorobiia</taxon>
        <taxon>Chlorobiales</taxon>
        <taxon>Chlorobiaceae</taxon>
        <taxon>Prosthecochloris</taxon>
    </lineage>
</organism>
<dbReference type="InterPro" id="IPR050226">
    <property type="entry name" value="NagZ_Beta-hexosaminidase"/>
</dbReference>
<dbReference type="InterPro" id="IPR017853">
    <property type="entry name" value="GH"/>
</dbReference>
<name>A0A317T7B1_9CHLB</name>
<sequence>MKQSFLAVSFLILHTLTAVARPVQDQLNMKIGQMIMVGFRGTTLQEAPNLKEDITVRNLGGVVLFDYDVPSKSPGRNITSPQQLKKLTDELQEAAKTPLLIAVDQEGGRIARLKTKYGFPESSSAKKLGLLNNPDSTYHAALKIAESLQKAGINVNFSPVVDLDSNSENPVIGSLERSFSADPDIVTSQAATTVRALHTKKIIATLKHFPGHGSSTTDTHKDFTDITESWNKTELEPYRKLIDHGYSDLVMTAHVYNARLDSIFPATLSKPVVTGLLRNSLGFKGPVISDDMQMKAVSDHYSLETAILQAIDAGVDILLFANNSSYDPGIARKAISIIHSLVENGTIPPARIDSSYQRISTLKQQYLTVSK</sequence>
<dbReference type="InterPro" id="IPR036962">
    <property type="entry name" value="Glyco_hydro_3_N_sf"/>
</dbReference>
<dbReference type="InterPro" id="IPR001764">
    <property type="entry name" value="Glyco_hydro_3_N"/>
</dbReference>